<evidence type="ECO:0000256" key="1">
    <source>
        <dbReference type="ARBA" id="ARBA00005575"/>
    </source>
</evidence>
<dbReference type="PROSITE" id="PS50011">
    <property type="entry name" value="PROTEIN_KINASE_DOM"/>
    <property type="match status" value="1"/>
</dbReference>
<feature type="domain" description="Protein kinase" evidence="6">
    <location>
        <begin position="157"/>
        <end position="461"/>
    </location>
</feature>
<dbReference type="InterPro" id="IPR008271">
    <property type="entry name" value="Ser/Thr_kinase_AS"/>
</dbReference>
<keyword evidence="3 4" id="KW-0067">ATP-binding</keyword>
<dbReference type="PANTHER" id="PTHR24347">
    <property type="entry name" value="SERINE/THREONINE-PROTEIN KINASE"/>
    <property type="match status" value="1"/>
</dbReference>
<evidence type="ECO:0000259" key="6">
    <source>
        <dbReference type="PROSITE" id="PS50011"/>
    </source>
</evidence>
<dbReference type="InterPro" id="IPR011009">
    <property type="entry name" value="Kinase-like_dom_sf"/>
</dbReference>
<comment type="similarity">
    <text evidence="1">Belongs to the protein kinase superfamily. CAMK Ser/Thr protein kinase family. CHEK2 subfamily.</text>
</comment>
<gene>
    <name evidence="7" type="ORF">ALTATR162_LOCUS12033</name>
</gene>
<evidence type="ECO:0000256" key="4">
    <source>
        <dbReference type="PROSITE-ProRule" id="PRU10141"/>
    </source>
</evidence>
<dbReference type="Gene3D" id="2.60.200.20">
    <property type="match status" value="1"/>
</dbReference>
<evidence type="ECO:0000259" key="5">
    <source>
        <dbReference type="PROSITE" id="PS50006"/>
    </source>
</evidence>
<evidence type="ECO:0000256" key="3">
    <source>
        <dbReference type="ARBA" id="ARBA00022840"/>
    </source>
</evidence>
<dbReference type="RefSeq" id="XP_043175613.1">
    <property type="nucleotide sequence ID" value="XM_043319678.1"/>
</dbReference>
<dbReference type="Proteomes" id="UP000676310">
    <property type="component" value="Unassembled WGS sequence"/>
</dbReference>
<dbReference type="Gene3D" id="1.10.510.10">
    <property type="entry name" value="Transferase(Phosphotransferase) domain 1"/>
    <property type="match status" value="1"/>
</dbReference>
<dbReference type="GO" id="GO:0004672">
    <property type="term" value="F:protein kinase activity"/>
    <property type="evidence" value="ECO:0007669"/>
    <property type="project" value="InterPro"/>
</dbReference>
<evidence type="ECO:0000256" key="2">
    <source>
        <dbReference type="ARBA" id="ARBA00022741"/>
    </source>
</evidence>
<keyword evidence="8" id="KW-1185">Reference proteome</keyword>
<feature type="binding site" evidence="4">
    <location>
        <position position="186"/>
    </location>
    <ligand>
        <name>ATP</name>
        <dbReference type="ChEBI" id="CHEBI:30616"/>
    </ligand>
</feature>
<keyword evidence="2 4" id="KW-0547">Nucleotide-binding</keyword>
<dbReference type="GO" id="GO:0005524">
    <property type="term" value="F:ATP binding"/>
    <property type="evidence" value="ECO:0007669"/>
    <property type="project" value="UniProtKB-UniRule"/>
</dbReference>
<sequence>MAGEPVAWLQIQVAGDNAYGTHGGRIEVCGNEQFYLGRDPELCRYSWSDDLTISRKHLRIHCILYEQDPIAKIAPFVYATDLSANGTYLRKSNSEYTASQDAGILMGPKSTFLLEDGDEIRISDTVTLVYCPNTLVELVKLTAIQERERQTFASRYLLTGRLLGEGGYGKVLVGINQETQRQLACKIIRLDRMYDTLAMSNLQKPERKRLPTRVTNCFREFDILKDLSHPNIITIEKVFRSNNTIYIFEELATGGDLFSFIEFKDGRIDSLQAAAIIYQVLKGIEYLHDRDIVHRDLKPDNILMSSLEDGARVVITDFGSARFLPGKNSQNPLQNNKYQRMFSYVGTLEYAAPEIHRLNRAIPVDDGYSEAVDMWSIGSITATILTGDLMFSDRKNPEYRTDPRAVIMGLAAICDLSHLDDPHHPLWSNVGDQPKDFVKSLLILKEEERMTASQALAHVWFSSYAEDFEYLYANSIADWEPSEKNRNLVNIIPKSIPNGASAKLFGGVQIPGTISRHFALHQPRDTLQKIPPSQGWRANTPLPFIMQDYEAAQSASQIQAPFYEGAESYHQGQRHERSVIKAAAPGMYHATEDAGDDSDGSEKSLNGVTDSYLQQRYHEHLPQPLYSRDEHDFVLVGETPIDTYYQQQQVQDGDQDSVLVQETPPEFLRFHESSSDNGLPACEAWNVDDASRVGGDAHTARKRKKLSHYIR</sequence>
<dbReference type="EMBL" id="CAJRGZ010000032">
    <property type="protein sequence ID" value="CAG5188791.1"/>
    <property type="molecule type" value="Genomic_DNA"/>
</dbReference>
<reference evidence="7" key="1">
    <citation type="submission" date="2021-05" db="EMBL/GenBank/DDBJ databases">
        <authorList>
            <person name="Stam R."/>
        </authorList>
    </citation>
    <scope>NUCLEOTIDE SEQUENCE</scope>
    <source>
        <strain evidence="7">CS162</strain>
    </source>
</reference>
<evidence type="ECO:0000313" key="8">
    <source>
        <dbReference type="Proteomes" id="UP000676310"/>
    </source>
</evidence>
<dbReference type="GeneID" id="67012372"/>
<dbReference type="Gene3D" id="3.30.200.20">
    <property type="entry name" value="Phosphorylase Kinase, domain 1"/>
    <property type="match status" value="1"/>
</dbReference>
<comment type="caution">
    <text evidence="7">The sequence shown here is derived from an EMBL/GenBank/DDBJ whole genome shotgun (WGS) entry which is preliminary data.</text>
</comment>
<dbReference type="Pfam" id="PF00069">
    <property type="entry name" value="Pkinase"/>
    <property type="match status" value="1"/>
</dbReference>
<dbReference type="InterPro" id="IPR000719">
    <property type="entry name" value="Prot_kinase_dom"/>
</dbReference>
<dbReference type="InterPro" id="IPR008984">
    <property type="entry name" value="SMAD_FHA_dom_sf"/>
</dbReference>
<dbReference type="InterPro" id="IPR000253">
    <property type="entry name" value="FHA_dom"/>
</dbReference>
<dbReference type="PROSITE" id="PS50006">
    <property type="entry name" value="FHA_DOMAIN"/>
    <property type="match status" value="1"/>
</dbReference>
<proteinExistence type="inferred from homology"/>
<dbReference type="InterPro" id="IPR017441">
    <property type="entry name" value="Protein_kinase_ATP_BS"/>
</dbReference>
<dbReference type="SUPFAM" id="SSF49879">
    <property type="entry name" value="SMAD/FHA domain"/>
    <property type="match status" value="1"/>
</dbReference>
<organism evidence="7 8">
    <name type="scientific">Alternaria atra</name>
    <dbReference type="NCBI Taxonomy" id="119953"/>
    <lineage>
        <taxon>Eukaryota</taxon>
        <taxon>Fungi</taxon>
        <taxon>Dikarya</taxon>
        <taxon>Ascomycota</taxon>
        <taxon>Pezizomycotina</taxon>
        <taxon>Dothideomycetes</taxon>
        <taxon>Pleosporomycetidae</taxon>
        <taxon>Pleosporales</taxon>
        <taxon>Pleosporineae</taxon>
        <taxon>Pleosporaceae</taxon>
        <taxon>Alternaria</taxon>
        <taxon>Alternaria sect. Ulocladioides</taxon>
    </lineage>
</organism>
<name>A0A8J2NC06_9PLEO</name>
<feature type="domain" description="FHA" evidence="5">
    <location>
        <begin position="34"/>
        <end position="94"/>
    </location>
</feature>
<dbReference type="SUPFAM" id="SSF56112">
    <property type="entry name" value="Protein kinase-like (PK-like)"/>
    <property type="match status" value="1"/>
</dbReference>
<dbReference type="AlphaFoldDB" id="A0A8J2NC06"/>
<dbReference type="OrthoDB" id="74764at2759"/>
<dbReference type="SMART" id="SM00220">
    <property type="entry name" value="S_TKc"/>
    <property type="match status" value="1"/>
</dbReference>
<accession>A0A8J2NC06</accession>
<protein>
    <submittedName>
        <fullName evidence="7">Uncharacterized protein</fullName>
    </submittedName>
</protein>
<evidence type="ECO:0000313" key="7">
    <source>
        <dbReference type="EMBL" id="CAG5188791.1"/>
    </source>
</evidence>
<dbReference type="PROSITE" id="PS00108">
    <property type="entry name" value="PROTEIN_KINASE_ST"/>
    <property type="match status" value="1"/>
</dbReference>
<dbReference type="PROSITE" id="PS00107">
    <property type="entry name" value="PROTEIN_KINASE_ATP"/>
    <property type="match status" value="1"/>
</dbReference>